<proteinExistence type="predicted"/>
<keyword evidence="3" id="KW-1185">Reference proteome</keyword>
<dbReference type="PANTHER" id="PTHR47481">
    <property type="match status" value="1"/>
</dbReference>
<evidence type="ECO:0000256" key="1">
    <source>
        <dbReference type="SAM" id="MobiDB-lite"/>
    </source>
</evidence>
<dbReference type="Pfam" id="PF14223">
    <property type="entry name" value="Retrotran_gag_2"/>
    <property type="match status" value="1"/>
</dbReference>
<evidence type="ECO:0000313" key="3">
    <source>
        <dbReference type="Proteomes" id="UP001231189"/>
    </source>
</evidence>
<feature type="region of interest" description="Disordered" evidence="1">
    <location>
        <begin position="204"/>
        <end position="238"/>
    </location>
</feature>
<evidence type="ECO:0000313" key="2">
    <source>
        <dbReference type="EMBL" id="KAK1684002.1"/>
    </source>
</evidence>
<gene>
    <name evidence="2" type="ORF">QYE76_044850</name>
</gene>
<name>A0AAD8WWX6_LOLMU</name>
<sequence>MFSDTVEKYALEDHLLEDDCPAYPMPPWVRNDAIVRSWLSSAVAPELLAMVIDTTTPLHAHALWTRLSNIYRDNADTRSSYLEQEFHGLQQGSMTVADYCRKQKVLADELNELGTTITDKRLVQNTVRGLGSRLAYIYAHAYPKTTPSTAPFPAEERPVLDAEDEGCLVLAHVAAGELLLIGHRGCVERAGGAGACRRPCWRRGSARRSARTAPPRPRSTPPSPPRPRTRRTGSSCSLALAVLPRRT</sequence>
<organism evidence="2 3">
    <name type="scientific">Lolium multiflorum</name>
    <name type="common">Italian ryegrass</name>
    <name type="synonym">Lolium perenne subsp. multiflorum</name>
    <dbReference type="NCBI Taxonomy" id="4521"/>
    <lineage>
        <taxon>Eukaryota</taxon>
        <taxon>Viridiplantae</taxon>
        <taxon>Streptophyta</taxon>
        <taxon>Embryophyta</taxon>
        <taxon>Tracheophyta</taxon>
        <taxon>Spermatophyta</taxon>
        <taxon>Magnoliopsida</taxon>
        <taxon>Liliopsida</taxon>
        <taxon>Poales</taxon>
        <taxon>Poaceae</taxon>
        <taxon>BOP clade</taxon>
        <taxon>Pooideae</taxon>
        <taxon>Poodae</taxon>
        <taxon>Poeae</taxon>
        <taxon>Poeae Chloroplast Group 2 (Poeae type)</taxon>
        <taxon>Loliodinae</taxon>
        <taxon>Loliinae</taxon>
        <taxon>Lolium</taxon>
    </lineage>
</organism>
<dbReference type="PANTHER" id="PTHR47481:SF41">
    <property type="entry name" value="COPIA-LIKE POLYPROTEIN_RETROTRANSPOSON"/>
    <property type="match status" value="1"/>
</dbReference>
<feature type="compositionally biased region" description="Pro residues" evidence="1">
    <location>
        <begin position="214"/>
        <end position="226"/>
    </location>
</feature>
<protein>
    <submittedName>
        <fullName evidence="2">Uncharacterized protein</fullName>
    </submittedName>
</protein>
<dbReference type="Proteomes" id="UP001231189">
    <property type="component" value="Unassembled WGS sequence"/>
</dbReference>
<comment type="caution">
    <text evidence="2">The sequence shown here is derived from an EMBL/GenBank/DDBJ whole genome shotgun (WGS) entry which is preliminary data.</text>
</comment>
<dbReference type="EMBL" id="JAUUTY010000002">
    <property type="protein sequence ID" value="KAK1684002.1"/>
    <property type="molecule type" value="Genomic_DNA"/>
</dbReference>
<reference evidence="2" key="1">
    <citation type="submission" date="2023-07" db="EMBL/GenBank/DDBJ databases">
        <title>A chromosome-level genome assembly of Lolium multiflorum.</title>
        <authorList>
            <person name="Chen Y."/>
            <person name="Copetti D."/>
            <person name="Kolliker R."/>
            <person name="Studer B."/>
        </authorList>
    </citation>
    <scope>NUCLEOTIDE SEQUENCE</scope>
    <source>
        <strain evidence="2">02402/16</strain>
        <tissue evidence="2">Leaf</tissue>
    </source>
</reference>
<dbReference type="AlphaFoldDB" id="A0AAD8WWX6"/>
<accession>A0AAD8WWX6</accession>